<dbReference type="STRING" id="115783.SAMN02745119_00456"/>
<dbReference type="PANTHER" id="PTHR43877">
    <property type="entry name" value="AMINOALKYLPHOSPHONATE N-ACETYLTRANSFERASE-RELATED-RELATED"/>
    <property type="match status" value="1"/>
</dbReference>
<keyword evidence="1" id="KW-0808">Transferase</keyword>
<dbReference type="PANTHER" id="PTHR43877:SF2">
    <property type="entry name" value="AMINOALKYLPHOSPHONATE N-ACETYLTRANSFERASE-RELATED"/>
    <property type="match status" value="1"/>
</dbReference>
<keyword evidence="5" id="KW-1185">Reference proteome</keyword>
<protein>
    <submittedName>
        <fullName evidence="4">N-acetylglutamate synthase, GNAT family</fullName>
    </submittedName>
</protein>
<dbReference type="SUPFAM" id="SSF55729">
    <property type="entry name" value="Acyl-CoA N-acyltransferases (Nat)"/>
    <property type="match status" value="1"/>
</dbReference>
<proteinExistence type="predicted"/>
<dbReference type="InterPro" id="IPR000182">
    <property type="entry name" value="GNAT_dom"/>
</dbReference>
<evidence type="ECO:0000256" key="2">
    <source>
        <dbReference type="ARBA" id="ARBA00023315"/>
    </source>
</evidence>
<dbReference type="Pfam" id="PF00583">
    <property type="entry name" value="Acetyltransf_1"/>
    <property type="match status" value="1"/>
</dbReference>
<sequence>MSTITIATCDDIPRLTELLTILFSQEADFTPDPSRQAEGLRRIIENPAVGHILVLRDSATITGMVNLLYTVSTALGEQVAILEDMVVDPAQRGSGSGSALLNGAIAFAKQQGCRRITLLTDRVNSGAIKFYERHGFRLSEMVPLRLSL</sequence>
<evidence type="ECO:0000256" key="1">
    <source>
        <dbReference type="ARBA" id="ARBA00022679"/>
    </source>
</evidence>
<name>A0A1T4KBK2_9BACT</name>
<dbReference type="CDD" id="cd04301">
    <property type="entry name" value="NAT_SF"/>
    <property type="match status" value="1"/>
</dbReference>
<dbReference type="RefSeq" id="WP_078788743.1">
    <property type="nucleotide sequence ID" value="NZ_FUWR01000001.1"/>
</dbReference>
<dbReference type="GO" id="GO:0016747">
    <property type="term" value="F:acyltransferase activity, transferring groups other than amino-acyl groups"/>
    <property type="evidence" value="ECO:0007669"/>
    <property type="project" value="InterPro"/>
</dbReference>
<evidence type="ECO:0000259" key="3">
    <source>
        <dbReference type="PROSITE" id="PS51186"/>
    </source>
</evidence>
<dbReference type="InterPro" id="IPR050832">
    <property type="entry name" value="Bact_Acetyltransf"/>
</dbReference>
<dbReference type="Proteomes" id="UP000190102">
    <property type="component" value="Unassembled WGS sequence"/>
</dbReference>
<dbReference type="EMBL" id="FUWR01000001">
    <property type="protein sequence ID" value="SJZ39713.1"/>
    <property type="molecule type" value="Genomic_DNA"/>
</dbReference>
<reference evidence="5" key="1">
    <citation type="submission" date="2017-02" db="EMBL/GenBank/DDBJ databases">
        <authorList>
            <person name="Varghese N."/>
            <person name="Submissions S."/>
        </authorList>
    </citation>
    <scope>NUCLEOTIDE SEQUENCE [LARGE SCALE GENOMIC DNA]</scope>
    <source>
        <strain evidence="5">ATCC BAA-34</strain>
    </source>
</reference>
<dbReference type="Gene3D" id="3.40.630.30">
    <property type="match status" value="1"/>
</dbReference>
<evidence type="ECO:0000313" key="5">
    <source>
        <dbReference type="Proteomes" id="UP000190102"/>
    </source>
</evidence>
<dbReference type="InterPro" id="IPR016181">
    <property type="entry name" value="Acyl_CoA_acyltransferase"/>
</dbReference>
<dbReference type="PROSITE" id="PS51186">
    <property type="entry name" value="GNAT"/>
    <property type="match status" value="1"/>
</dbReference>
<organism evidence="4 5">
    <name type="scientific">Trichlorobacter thiogenes</name>
    <dbReference type="NCBI Taxonomy" id="115783"/>
    <lineage>
        <taxon>Bacteria</taxon>
        <taxon>Pseudomonadati</taxon>
        <taxon>Thermodesulfobacteriota</taxon>
        <taxon>Desulfuromonadia</taxon>
        <taxon>Geobacterales</taxon>
        <taxon>Geobacteraceae</taxon>
        <taxon>Trichlorobacter</taxon>
    </lineage>
</organism>
<dbReference type="OrthoDB" id="9805924at2"/>
<feature type="domain" description="N-acetyltransferase" evidence="3">
    <location>
        <begin position="2"/>
        <end position="148"/>
    </location>
</feature>
<gene>
    <name evidence="4" type="ORF">SAMN02745119_00456</name>
</gene>
<accession>A0A1T4KBK2</accession>
<keyword evidence="2" id="KW-0012">Acyltransferase</keyword>
<dbReference type="AlphaFoldDB" id="A0A1T4KBK2"/>
<evidence type="ECO:0000313" key="4">
    <source>
        <dbReference type="EMBL" id="SJZ39713.1"/>
    </source>
</evidence>